<dbReference type="Gene3D" id="3.30.10.20">
    <property type="match status" value="4"/>
</dbReference>
<dbReference type="Proteomes" id="UP000318380">
    <property type="component" value="Unassembled WGS sequence"/>
</dbReference>
<dbReference type="Pfam" id="PF00069">
    <property type="entry name" value="Pkinase"/>
    <property type="match status" value="1"/>
</dbReference>
<comment type="catalytic activity">
    <reaction evidence="8">
        <text>L-seryl-[protein] + ATP = O-phospho-L-seryl-[protein] + ADP + H(+)</text>
        <dbReference type="Rhea" id="RHEA:17989"/>
        <dbReference type="Rhea" id="RHEA-COMP:9863"/>
        <dbReference type="Rhea" id="RHEA-COMP:11604"/>
        <dbReference type="ChEBI" id="CHEBI:15378"/>
        <dbReference type="ChEBI" id="CHEBI:29999"/>
        <dbReference type="ChEBI" id="CHEBI:30616"/>
        <dbReference type="ChEBI" id="CHEBI:83421"/>
        <dbReference type="ChEBI" id="CHEBI:456216"/>
        <dbReference type="EC" id="2.7.11.1"/>
    </reaction>
</comment>
<keyword evidence="2" id="KW-0723">Serine/threonine-protein kinase</keyword>
<evidence type="ECO:0000256" key="9">
    <source>
        <dbReference type="SAM" id="MobiDB-lite"/>
    </source>
</evidence>
<feature type="domain" description="PASTA" evidence="12">
    <location>
        <begin position="426"/>
        <end position="489"/>
    </location>
</feature>
<feature type="domain" description="PASTA" evidence="12">
    <location>
        <begin position="490"/>
        <end position="557"/>
    </location>
</feature>
<evidence type="ECO:0000259" key="12">
    <source>
        <dbReference type="PROSITE" id="PS51178"/>
    </source>
</evidence>
<comment type="caution">
    <text evidence="13">The sequence shown here is derived from an EMBL/GenBank/DDBJ whole genome shotgun (WGS) entry which is preliminary data.</text>
</comment>
<dbReference type="FunFam" id="1.10.510.10:FF:000021">
    <property type="entry name" value="Serine/threonine protein kinase"/>
    <property type="match status" value="1"/>
</dbReference>
<keyword evidence="5 13" id="KW-0418">Kinase</keyword>
<evidence type="ECO:0000256" key="3">
    <source>
        <dbReference type="ARBA" id="ARBA00022679"/>
    </source>
</evidence>
<dbReference type="InterPro" id="IPR000719">
    <property type="entry name" value="Prot_kinase_dom"/>
</dbReference>
<evidence type="ECO:0000256" key="7">
    <source>
        <dbReference type="ARBA" id="ARBA00047899"/>
    </source>
</evidence>
<feature type="domain" description="PASTA" evidence="12">
    <location>
        <begin position="624"/>
        <end position="688"/>
    </location>
</feature>
<organism evidence="13 14">
    <name type="scientific">Kribbella amoyensis</name>
    <dbReference type="NCBI Taxonomy" id="996641"/>
    <lineage>
        <taxon>Bacteria</taxon>
        <taxon>Bacillati</taxon>
        <taxon>Actinomycetota</taxon>
        <taxon>Actinomycetes</taxon>
        <taxon>Propionibacteriales</taxon>
        <taxon>Kribbellaceae</taxon>
        <taxon>Kribbella</taxon>
    </lineage>
</organism>
<dbReference type="Pfam" id="PF03793">
    <property type="entry name" value="PASTA"/>
    <property type="match status" value="4"/>
</dbReference>
<keyword evidence="3" id="KW-0808">Transferase</keyword>
<dbReference type="OrthoDB" id="9762169at2"/>
<protein>
    <recommendedName>
        <fullName evidence="1">non-specific serine/threonine protein kinase</fullName>
        <ecNumber evidence="1">2.7.11.1</ecNumber>
    </recommendedName>
</protein>
<evidence type="ECO:0000256" key="2">
    <source>
        <dbReference type="ARBA" id="ARBA00022527"/>
    </source>
</evidence>
<keyword evidence="10" id="KW-0472">Membrane</keyword>
<keyword evidence="6" id="KW-0067">ATP-binding</keyword>
<dbReference type="CDD" id="cd06577">
    <property type="entry name" value="PASTA_pknB"/>
    <property type="match status" value="4"/>
</dbReference>
<accession>A0A561BXJ3</accession>
<dbReference type="PANTHER" id="PTHR43289:SF34">
    <property type="entry name" value="SERINE_THREONINE-PROTEIN KINASE YBDM-RELATED"/>
    <property type="match status" value="1"/>
</dbReference>
<evidence type="ECO:0000256" key="5">
    <source>
        <dbReference type="ARBA" id="ARBA00022777"/>
    </source>
</evidence>
<gene>
    <name evidence="13" type="ORF">FB561_4605</name>
</gene>
<dbReference type="GO" id="GO:0045717">
    <property type="term" value="P:negative regulation of fatty acid biosynthetic process"/>
    <property type="evidence" value="ECO:0007669"/>
    <property type="project" value="UniProtKB-ARBA"/>
</dbReference>
<feature type="domain" description="PASTA" evidence="12">
    <location>
        <begin position="558"/>
        <end position="623"/>
    </location>
</feature>
<keyword evidence="10" id="KW-0812">Transmembrane</keyword>
<evidence type="ECO:0000256" key="6">
    <source>
        <dbReference type="ARBA" id="ARBA00022840"/>
    </source>
</evidence>
<dbReference type="EC" id="2.7.11.1" evidence="1"/>
<keyword evidence="10" id="KW-1133">Transmembrane helix</keyword>
<dbReference type="PROSITE" id="PS00108">
    <property type="entry name" value="PROTEIN_KINASE_ST"/>
    <property type="match status" value="1"/>
</dbReference>
<keyword evidence="14" id="KW-1185">Reference proteome</keyword>
<dbReference type="GO" id="GO:0004674">
    <property type="term" value="F:protein serine/threonine kinase activity"/>
    <property type="evidence" value="ECO:0007669"/>
    <property type="project" value="UniProtKB-KW"/>
</dbReference>
<dbReference type="PROSITE" id="PS50011">
    <property type="entry name" value="PROTEIN_KINASE_DOM"/>
    <property type="match status" value="1"/>
</dbReference>
<comment type="catalytic activity">
    <reaction evidence="7">
        <text>L-threonyl-[protein] + ATP = O-phospho-L-threonyl-[protein] + ADP + H(+)</text>
        <dbReference type="Rhea" id="RHEA:46608"/>
        <dbReference type="Rhea" id="RHEA-COMP:11060"/>
        <dbReference type="Rhea" id="RHEA-COMP:11605"/>
        <dbReference type="ChEBI" id="CHEBI:15378"/>
        <dbReference type="ChEBI" id="CHEBI:30013"/>
        <dbReference type="ChEBI" id="CHEBI:30616"/>
        <dbReference type="ChEBI" id="CHEBI:61977"/>
        <dbReference type="ChEBI" id="CHEBI:456216"/>
        <dbReference type="EC" id="2.7.11.1"/>
    </reaction>
</comment>
<dbReference type="Gene3D" id="3.30.200.20">
    <property type="entry name" value="Phosphorylase Kinase, domain 1"/>
    <property type="match status" value="1"/>
</dbReference>
<proteinExistence type="predicted"/>
<sequence length="688" mass="74150">MTDDVDTQVGDRLVGRVLDGRYRVGARVAKGGMATVYEALDMRLDRVVALKVMHLGMGDDAEFGRRFVAEARAAARLSHQNVVAVFDQGEDDGTLFLAMEYVPGRTLRDVIRQHAPLSPGRALDLLLPVLSALSAAHDAGIVHRDIKPENVLISHDGTVKVADFGLARAVTTTGQTATQGLLMGTVSYLAPELVTDGSADARSDVYSAGILLYELLTGSKPHTGETPIQVAYAHVHTDVPPPSQVQPDIPPYVDALVQRATARDRDHRPSDARVLSRQVRRVRSALEEGLPDDPELTGDLTIPLQQLREEGGYDDDGYTRGAGYVEHRPNEYDADEYGPGRYGYAESEGYGRGQERPRRNDTIIVPVDRGRDPGQASGRGSGSGSTPRVQPIQPRRGRGLIALIVVLALALGVGSAAWYYGIHRYTATPVLLNLSAAEANTKAGELGLRTTLRGQDFSETVPRGQVMSTEPGPGDRIRKSGEVGLIVSKGPERYRVPQLAGLETDAAKRAIEALKLVTGKVTEAYSETVPVGRVITFTPKFDTVMKPGNTVNLWVSLGRKPIQVPDLTGKPFKEANRTLRKAGFGIERTDAYDEKVPAGSVVSQTPKDGTLFARDKVKLVVSKGPPLVEVPNVRRKQLAEAQKLLTDAGFKVKVEKAPFHLGLNLVAGQNPAAGQKAQPGTTITVTIL</sequence>
<dbReference type="SMART" id="SM00220">
    <property type="entry name" value="S_TKc"/>
    <property type="match status" value="1"/>
</dbReference>
<evidence type="ECO:0000259" key="11">
    <source>
        <dbReference type="PROSITE" id="PS50011"/>
    </source>
</evidence>
<dbReference type="InterPro" id="IPR011009">
    <property type="entry name" value="Kinase-like_dom_sf"/>
</dbReference>
<evidence type="ECO:0000256" key="8">
    <source>
        <dbReference type="ARBA" id="ARBA00048679"/>
    </source>
</evidence>
<evidence type="ECO:0000313" key="13">
    <source>
        <dbReference type="EMBL" id="TWD83442.1"/>
    </source>
</evidence>
<dbReference type="EMBL" id="VIVK01000001">
    <property type="protein sequence ID" value="TWD83442.1"/>
    <property type="molecule type" value="Genomic_DNA"/>
</dbReference>
<feature type="transmembrane region" description="Helical" evidence="10">
    <location>
        <begin position="400"/>
        <end position="420"/>
    </location>
</feature>
<dbReference type="InterPro" id="IPR005543">
    <property type="entry name" value="PASTA_dom"/>
</dbReference>
<dbReference type="CDD" id="cd14014">
    <property type="entry name" value="STKc_PknB_like"/>
    <property type="match status" value="1"/>
</dbReference>
<reference evidence="13 14" key="1">
    <citation type="submission" date="2019-06" db="EMBL/GenBank/DDBJ databases">
        <title>Sequencing the genomes of 1000 actinobacteria strains.</title>
        <authorList>
            <person name="Klenk H.-P."/>
        </authorList>
    </citation>
    <scope>NUCLEOTIDE SEQUENCE [LARGE SCALE GENOMIC DNA]</scope>
    <source>
        <strain evidence="13 14">DSM 24683</strain>
    </source>
</reference>
<dbReference type="PROSITE" id="PS51178">
    <property type="entry name" value="PASTA"/>
    <property type="match status" value="4"/>
</dbReference>
<name>A0A561BXJ3_9ACTN</name>
<evidence type="ECO:0000256" key="1">
    <source>
        <dbReference type="ARBA" id="ARBA00012513"/>
    </source>
</evidence>
<dbReference type="FunFam" id="3.30.200.20:FF:000035">
    <property type="entry name" value="Serine/threonine protein kinase Stk1"/>
    <property type="match status" value="1"/>
</dbReference>
<dbReference type="InterPro" id="IPR008271">
    <property type="entry name" value="Ser/Thr_kinase_AS"/>
</dbReference>
<evidence type="ECO:0000256" key="10">
    <source>
        <dbReference type="SAM" id="Phobius"/>
    </source>
</evidence>
<feature type="domain" description="Protein kinase" evidence="11">
    <location>
        <begin position="22"/>
        <end position="286"/>
    </location>
</feature>
<keyword evidence="4" id="KW-0547">Nucleotide-binding</keyword>
<dbReference type="PANTHER" id="PTHR43289">
    <property type="entry name" value="MITOGEN-ACTIVATED PROTEIN KINASE KINASE KINASE 20-RELATED"/>
    <property type="match status" value="1"/>
</dbReference>
<evidence type="ECO:0000313" key="14">
    <source>
        <dbReference type="Proteomes" id="UP000318380"/>
    </source>
</evidence>
<evidence type="ECO:0000256" key="4">
    <source>
        <dbReference type="ARBA" id="ARBA00022741"/>
    </source>
</evidence>
<dbReference type="AlphaFoldDB" id="A0A561BXJ3"/>
<dbReference type="NCBIfam" id="NF033483">
    <property type="entry name" value="PknB_PASTA_kin"/>
    <property type="match status" value="1"/>
</dbReference>
<dbReference type="SUPFAM" id="SSF56112">
    <property type="entry name" value="Protein kinase-like (PK-like)"/>
    <property type="match status" value="1"/>
</dbReference>
<dbReference type="GO" id="GO:0005524">
    <property type="term" value="F:ATP binding"/>
    <property type="evidence" value="ECO:0007669"/>
    <property type="project" value="UniProtKB-KW"/>
</dbReference>
<dbReference type="RefSeq" id="WP_145809995.1">
    <property type="nucleotide sequence ID" value="NZ_VIVK01000001.1"/>
</dbReference>
<dbReference type="Gene3D" id="1.10.510.10">
    <property type="entry name" value="Transferase(Phosphotransferase) domain 1"/>
    <property type="match status" value="1"/>
</dbReference>
<dbReference type="SMART" id="SM00740">
    <property type="entry name" value="PASTA"/>
    <property type="match status" value="4"/>
</dbReference>
<feature type="region of interest" description="Disordered" evidence="9">
    <location>
        <begin position="344"/>
        <end position="393"/>
    </location>
</feature>